<accession>A0A7J7LHE3</accession>
<feature type="non-terminal residue" evidence="3">
    <location>
        <position position="1"/>
    </location>
</feature>
<evidence type="ECO:0000313" key="3">
    <source>
        <dbReference type="EMBL" id="KAF6142002.1"/>
    </source>
</evidence>
<sequence length="153" mass="17864">RKATHYQLLLILLISKFKFPSLTSNKYLTSSFNLPLHLQPLFPSTQLLSPQYVHIFLSLSSLIVKVNVSFVLIFRCAIPRERLFSTPILTLLLFAEQRIKLSFRHTKFPVHLEMKNGKHSKSQPREYMETTTMNSDAYFVYHCRKTNVQVFSA</sequence>
<feature type="transmembrane region" description="Helical" evidence="1">
    <location>
        <begin position="52"/>
        <end position="74"/>
    </location>
</feature>
<keyword evidence="2" id="KW-0732">Signal</keyword>
<dbReference type="EMBL" id="JACGCM010002284">
    <property type="protein sequence ID" value="KAF6142002.1"/>
    <property type="molecule type" value="Genomic_DNA"/>
</dbReference>
<feature type="chain" id="PRO_5029461115" evidence="2">
    <location>
        <begin position="24"/>
        <end position="153"/>
    </location>
</feature>
<proteinExistence type="predicted"/>
<keyword evidence="1" id="KW-0812">Transmembrane</keyword>
<keyword evidence="1" id="KW-1133">Transmembrane helix</keyword>
<organism evidence="3 4">
    <name type="scientific">Kingdonia uniflora</name>
    <dbReference type="NCBI Taxonomy" id="39325"/>
    <lineage>
        <taxon>Eukaryota</taxon>
        <taxon>Viridiplantae</taxon>
        <taxon>Streptophyta</taxon>
        <taxon>Embryophyta</taxon>
        <taxon>Tracheophyta</taxon>
        <taxon>Spermatophyta</taxon>
        <taxon>Magnoliopsida</taxon>
        <taxon>Ranunculales</taxon>
        <taxon>Circaeasteraceae</taxon>
        <taxon>Kingdonia</taxon>
    </lineage>
</organism>
<protein>
    <submittedName>
        <fullName evidence="3">Uncharacterized protein</fullName>
    </submittedName>
</protein>
<gene>
    <name evidence="3" type="ORF">GIB67_037970</name>
</gene>
<dbReference type="AlphaFoldDB" id="A0A7J7LHE3"/>
<evidence type="ECO:0000256" key="2">
    <source>
        <dbReference type="SAM" id="SignalP"/>
    </source>
</evidence>
<keyword evidence="1" id="KW-0472">Membrane</keyword>
<evidence type="ECO:0000313" key="4">
    <source>
        <dbReference type="Proteomes" id="UP000541444"/>
    </source>
</evidence>
<name>A0A7J7LHE3_9MAGN</name>
<keyword evidence="4" id="KW-1185">Reference proteome</keyword>
<comment type="caution">
    <text evidence="3">The sequence shown here is derived from an EMBL/GenBank/DDBJ whole genome shotgun (WGS) entry which is preliminary data.</text>
</comment>
<dbReference type="Proteomes" id="UP000541444">
    <property type="component" value="Unassembled WGS sequence"/>
</dbReference>
<reference evidence="3 4" key="1">
    <citation type="journal article" date="2020" name="IScience">
        <title>Genome Sequencing of the Endangered Kingdonia uniflora (Circaeasteraceae, Ranunculales) Reveals Potential Mechanisms of Evolutionary Specialization.</title>
        <authorList>
            <person name="Sun Y."/>
            <person name="Deng T."/>
            <person name="Zhang A."/>
            <person name="Moore M.J."/>
            <person name="Landis J.B."/>
            <person name="Lin N."/>
            <person name="Zhang H."/>
            <person name="Zhang X."/>
            <person name="Huang J."/>
            <person name="Zhang X."/>
            <person name="Sun H."/>
            <person name="Wang H."/>
        </authorList>
    </citation>
    <scope>NUCLEOTIDE SEQUENCE [LARGE SCALE GENOMIC DNA]</scope>
    <source>
        <strain evidence="3">TB1705</strain>
        <tissue evidence="3">Leaf</tissue>
    </source>
</reference>
<feature type="signal peptide" evidence="2">
    <location>
        <begin position="1"/>
        <end position="23"/>
    </location>
</feature>
<evidence type="ECO:0000256" key="1">
    <source>
        <dbReference type="SAM" id="Phobius"/>
    </source>
</evidence>